<dbReference type="EMBL" id="CP042469">
    <property type="protein sequence ID" value="QOX63973.1"/>
    <property type="molecule type" value="Genomic_DNA"/>
</dbReference>
<keyword evidence="2" id="KW-1185">Reference proteome</keyword>
<evidence type="ECO:0000313" key="2">
    <source>
        <dbReference type="Proteomes" id="UP000594014"/>
    </source>
</evidence>
<accession>A0ACD1ACH1</accession>
<protein>
    <submittedName>
        <fullName evidence="1">Chemotaxis protein CheA</fullName>
    </submittedName>
</protein>
<dbReference type="Proteomes" id="UP000594014">
    <property type="component" value="Chromosome"/>
</dbReference>
<gene>
    <name evidence="1" type="ORF">FRZ06_11825</name>
</gene>
<proteinExistence type="predicted"/>
<organism evidence="1 2">
    <name type="scientific">Anoxybacterium hadale</name>
    <dbReference type="NCBI Taxonomy" id="3408580"/>
    <lineage>
        <taxon>Bacteria</taxon>
        <taxon>Bacillati</taxon>
        <taxon>Bacillota</taxon>
        <taxon>Clostridia</taxon>
        <taxon>Peptostreptococcales</taxon>
        <taxon>Anaerovoracaceae</taxon>
        <taxon>Anoxybacterium</taxon>
    </lineage>
</organism>
<sequence length="738" mass="79721">MSDYDFANDSMLEMYLFESTTLLDQLDEILLQSEKAANLSTENVNEIFRIMHTIKGSSAMMEFDTISLVSHKLEDLFYIIRDNGLDDAYFQELFDLVLRVSDFLKEEVETIQNGMKPSSDNEGLISEILDLIDRMNGNGPAVKDEIVPAPKAKASKAKTADASVPSSSKDSTAPQAASVQSEGNVTASGSIQAAAETSSPSVASSNSKVYHLHVNFTADCQMENIRAFMLVNKLETIGKVIATIPEELNTNKDASSIISQNGFYCSIETSLPQEQITAMTKGTLSVYTVEFISALPNAAAKVEAKSVSTSSAAVEATPVASSGSDPEAVKSAPSGTDPSGDNGKGKAGKQNLINVDLNKLDTLMDLVGEIVITESMVSGSSDLAGLELDNFNRAARQLRKLTDELQDIVMSIRMVPIASTFQKMRRIVRDMGKKLDKDVDLVLMGEATEVDKTIIDGIADPLMHLVRNAMDHAIEDKDSRAAAKKDPVGRIILSAQNIGGDIIISVSDDGKGLDAEMILEKAKAKNLLTKPESDYTEKEIFNLLTMPGFSTKEAVTEFSGRGVGMDVVKKNIEKIGGTVTIESVKGNGTNIFFKIPLTLAIIASMEIKVGSNVYAIPINNIRESFKATQKQLLTDPDGNEMIMIRGVCYPIIRLHKIFHLQDAQTNLTDGILLLVDSGDRLACILADELLGKHQVVVKPLPVYLSRYAAKGVGIAGCTILGDGSISLILDVQGILNQY</sequence>
<reference evidence="1" key="1">
    <citation type="submission" date="2019-08" db="EMBL/GenBank/DDBJ databases">
        <title>Genome sequence of Clostridiales bacterium MT110.</title>
        <authorList>
            <person name="Cao J."/>
        </authorList>
    </citation>
    <scope>NUCLEOTIDE SEQUENCE</scope>
    <source>
        <strain evidence="1">MT110</strain>
    </source>
</reference>
<name>A0ACD1ACH1_9FIRM</name>
<evidence type="ECO:0000313" key="1">
    <source>
        <dbReference type="EMBL" id="QOX63973.1"/>
    </source>
</evidence>